<sequence length="107" mass="11845">MTSAARAPTPFDVLGDSLPCRCPGMGYDPDLGLDLCACIAAEKALRAYRDRRHLPPMTDEQRAWCLSEIERAEGYERACHASETDNELAGTVLCAWLDFARDKGLVR</sequence>
<organism evidence="1 2">
    <name type="scientific">Methylobacterium nodulans (strain LMG 21967 / CNCM I-2342 / ORS 2060)</name>
    <dbReference type="NCBI Taxonomy" id="460265"/>
    <lineage>
        <taxon>Bacteria</taxon>
        <taxon>Pseudomonadati</taxon>
        <taxon>Pseudomonadota</taxon>
        <taxon>Alphaproteobacteria</taxon>
        <taxon>Hyphomicrobiales</taxon>
        <taxon>Methylobacteriaceae</taxon>
        <taxon>Methylobacterium</taxon>
    </lineage>
</organism>
<dbReference type="KEGG" id="mno:Mnod_3595"/>
<dbReference type="eggNOG" id="ENOG502ZV6F">
    <property type="taxonomic scope" value="Bacteria"/>
</dbReference>
<dbReference type="STRING" id="460265.Mnod_3595"/>
<name>B8INY8_METNO</name>
<dbReference type="OrthoDB" id="9961352at2"/>
<dbReference type="AlphaFoldDB" id="B8INY8"/>
<dbReference type="HOGENOM" id="CLU_2206940_0_0_5"/>
<reference evidence="1 2" key="1">
    <citation type="submission" date="2009-01" db="EMBL/GenBank/DDBJ databases">
        <title>Complete sequence of chromosome of Methylobacterium nodulans ORS 2060.</title>
        <authorList>
            <consortium name="US DOE Joint Genome Institute"/>
            <person name="Lucas S."/>
            <person name="Copeland A."/>
            <person name="Lapidus A."/>
            <person name="Glavina del Rio T."/>
            <person name="Dalin E."/>
            <person name="Tice H."/>
            <person name="Bruce D."/>
            <person name="Goodwin L."/>
            <person name="Pitluck S."/>
            <person name="Sims D."/>
            <person name="Brettin T."/>
            <person name="Detter J.C."/>
            <person name="Han C."/>
            <person name="Larimer F."/>
            <person name="Land M."/>
            <person name="Hauser L."/>
            <person name="Kyrpides N."/>
            <person name="Ivanova N."/>
            <person name="Marx C.J."/>
            <person name="Richardson P."/>
        </authorList>
    </citation>
    <scope>NUCLEOTIDE SEQUENCE [LARGE SCALE GENOMIC DNA]</scope>
    <source>
        <strain evidence="2">LMG 21967 / CNCM I-2342 / ORS 2060</strain>
    </source>
</reference>
<dbReference type="RefSeq" id="WP_015930161.1">
    <property type="nucleotide sequence ID" value="NC_011894.1"/>
</dbReference>
<accession>B8INY8</accession>
<proteinExistence type="predicted"/>
<evidence type="ECO:0000313" key="1">
    <source>
        <dbReference type="EMBL" id="ACL58504.1"/>
    </source>
</evidence>
<protein>
    <submittedName>
        <fullName evidence="1">Uncharacterized protein</fullName>
    </submittedName>
</protein>
<dbReference type="Proteomes" id="UP000008207">
    <property type="component" value="Chromosome"/>
</dbReference>
<dbReference type="EMBL" id="CP001349">
    <property type="protein sequence ID" value="ACL58504.1"/>
    <property type="molecule type" value="Genomic_DNA"/>
</dbReference>
<evidence type="ECO:0000313" key="2">
    <source>
        <dbReference type="Proteomes" id="UP000008207"/>
    </source>
</evidence>
<gene>
    <name evidence="1" type="ordered locus">Mnod_3595</name>
</gene>
<keyword evidence="2" id="KW-1185">Reference proteome</keyword>